<keyword evidence="3 7" id="KW-0963">Cytoplasm</keyword>
<feature type="transmembrane region" description="Helical" evidence="8">
    <location>
        <begin position="26"/>
        <end position="45"/>
    </location>
</feature>
<dbReference type="Proteomes" id="UP000071859">
    <property type="component" value="Unassembled WGS sequence"/>
</dbReference>
<dbReference type="GO" id="GO:0032259">
    <property type="term" value="P:methylation"/>
    <property type="evidence" value="ECO:0007669"/>
    <property type="project" value="UniProtKB-KW"/>
</dbReference>
<evidence type="ECO:0000313" key="10">
    <source>
        <dbReference type="Proteomes" id="UP000071859"/>
    </source>
</evidence>
<proteinExistence type="inferred from homology"/>
<keyword evidence="8" id="KW-0472">Membrane</keyword>
<evidence type="ECO:0000256" key="1">
    <source>
        <dbReference type="ARBA" id="ARBA00004496"/>
    </source>
</evidence>
<keyword evidence="6 7" id="KW-0949">S-adenosyl-L-methionine</keyword>
<keyword evidence="8" id="KW-1133">Transmembrane helix</keyword>
<dbReference type="InterPro" id="IPR000682">
    <property type="entry name" value="PCMT"/>
</dbReference>
<dbReference type="HAMAP" id="MF_00090">
    <property type="entry name" value="PIMT"/>
    <property type="match status" value="1"/>
</dbReference>
<evidence type="ECO:0000256" key="4">
    <source>
        <dbReference type="ARBA" id="ARBA00022603"/>
    </source>
</evidence>
<keyword evidence="4 7" id="KW-0489">Methyltransferase</keyword>
<evidence type="ECO:0000256" key="6">
    <source>
        <dbReference type="ARBA" id="ARBA00022691"/>
    </source>
</evidence>
<dbReference type="EMBL" id="FCOX02000026">
    <property type="protein sequence ID" value="SAK88572.1"/>
    <property type="molecule type" value="Genomic_DNA"/>
</dbReference>
<comment type="subcellular location">
    <subcellularLocation>
        <location evidence="1 7">Cytoplasm</location>
    </subcellularLocation>
</comment>
<comment type="function">
    <text evidence="7">Catalyzes the methyl esterification of L-isoaspartyl residues in peptides and proteins that result from spontaneous decomposition of normal L-aspartyl and L-asparaginyl residues. It plays a role in the repair and/or degradation of damaged proteins.</text>
</comment>
<sequence length="269" mass="29299">MHPAGPACAGVESQQASNRGRTVNRVMLRWLRILIPAIALAWMPFGTHAADDFAPLRAAMIKNIAELATETSVATGRAAIDPRVLAAMNEVPRHQFVPSDEERNAYENRPLAIGYGQTISQPYIVALMTDLMMIKPTDVVLEVGTGSGYQAAILSTLARSVYTIEIIEPLGKAAQDRLQRLAYKRVETRVGDGYYGWEAHAPYDAIIVTAASSHVPPPLVRQLKPGGRIVIPVGAQFLTQYLLLITKANDGTVSTRQILPVRFVPLVGH</sequence>
<dbReference type="NCBIfam" id="TIGR00080">
    <property type="entry name" value="pimt"/>
    <property type="match status" value="1"/>
</dbReference>
<gene>
    <name evidence="7" type="primary">pcm</name>
    <name evidence="9" type="ORF">AWB78_04632</name>
</gene>
<protein>
    <recommendedName>
        <fullName evidence="7">Protein-L-isoaspartate O-methyltransferase</fullName>
        <ecNumber evidence="7">2.1.1.77</ecNumber>
    </recommendedName>
    <alternativeName>
        <fullName evidence="7">L-isoaspartyl protein carboxyl methyltransferase</fullName>
    </alternativeName>
    <alternativeName>
        <fullName evidence="7">Protein L-isoaspartyl methyltransferase</fullName>
    </alternativeName>
    <alternativeName>
        <fullName evidence="7">Protein-beta-aspartate methyltransferase</fullName>
        <shortName evidence="7">PIMT</shortName>
    </alternativeName>
</protein>
<evidence type="ECO:0000256" key="5">
    <source>
        <dbReference type="ARBA" id="ARBA00022679"/>
    </source>
</evidence>
<dbReference type="CDD" id="cd02440">
    <property type="entry name" value="AdoMet_MTases"/>
    <property type="match status" value="1"/>
</dbReference>
<evidence type="ECO:0000313" key="9">
    <source>
        <dbReference type="EMBL" id="SAK88572.1"/>
    </source>
</evidence>
<dbReference type="PANTHER" id="PTHR11579">
    <property type="entry name" value="PROTEIN-L-ISOASPARTATE O-METHYLTRANSFERASE"/>
    <property type="match status" value="1"/>
</dbReference>
<dbReference type="SUPFAM" id="SSF53335">
    <property type="entry name" value="S-adenosyl-L-methionine-dependent methyltransferases"/>
    <property type="match status" value="1"/>
</dbReference>
<dbReference type="Pfam" id="PF01135">
    <property type="entry name" value="PCMT"/>
    <property type="match status" value="1"/>
</dbReference>
<dbReference type="PROSITE" id="PS01279">
    <property type="entry name" value="PCMT"/>
    <property type="match status" value="1"/>
</dbReference>
<dbReference type="NCBIfam" id="NF001453">
    <property type="entry name" value="PRK00312.1"/>
    <property type="match status" value="1"/>
</dbReference>
<evidence type="ECO:0000256" key="2">
    <source>
        <dbReference type="ARBA" id="ARBA00005369"/>
    </source>
</evidence>
<dbReference type="GO" id="GO:0030091">
    <property type="term" value="P:protein repair"/>
    <property type="evidence" value="ECO:0007669"/>
    <property type="project" value="UniProtKB-UniRule"/>
</dbReference>
<name>A0A158D1P1_9BURK</name>
<keyword evidence="10" id="KW-1185">Reference proteome</keyword>
<dbReference type="InterPro" id="IPR029063">
    <property type="entry name" value="SAM-dependent_MTases_sf"/>
</dbReference>
<dbReference type="GO" id="GO:0005737">
    <property type="term" value="C:cytoplasm"/>
    <property type="evidence" value="ECO:0007669"/>
    <property type="project" value="UniProtKB-SubCell"/>
</dbReference>
<dbReference type="FunFam" id="3.40.50.150:FF:000010">
    <property type="entry name" value="Protein-L-isoaspartate O-methyltransferase"/>
    <property type="match status" value="1"/>
</dbReference>
<dbReference type="GO" id="GO:0004719">
    <property type="term" value="F:protein-L-isoaspartate (D-aspartate) O-methyltransferase activity"/>
    <property type="evidence" value="ECO:0007669"/>
    <property type="project" value="UniProtKB-UniRule"/>
</dbReference>
<accession>A0A158D1P1</accession>
<reference evidence="9" key="1">
    <citation type="submission" date="2016-01" db="EMBL/GenBank/DDBJ databases">
        <authorList>
            <person name="Peeters C."/>
        </authorList>
    </citation>
    <scope>NUCLEOTIDE SEQUENCE</scope>
    <source>
        <strain evidence="9">LMG 29321</strain>
    </source>
</reference>
<dbReference type="PANTHER" id="PTHR11579:SF0">
    <property type="entry name" value="PROTEIN-L-ISOASPARTATE(D-ASPARTATE) O-METHYLTRANSFERASE"/>
    <property type="match status" value="1"/>
</dbReference>
<dbReference type="AlphaFoldDB" id="A0A158D1P1"/>
<dbReference type="Gene3D" id="3.40.50.150">
    <property type="entry name" value="Vaccinia Virus protein VP39"/>
    <property type="match status" value="1"/>
</dbReference>
<keyword evidence="5 7" id="KW-0808">Transferase</keyword>
<dbReference type="EC" id="2.1.1.77" evidence="7"/>
<comment type="catalytic activity">
    <reaction evidence="7">
        <text>[protein]-L-isoaspartate + S-adenosyl-L-methionine = [protein]-L-isoaspartate alpha-methyl ester + S-adenosyl-L-homocysteine</text>
        <dbReference type="Rhea" id="RHEA:12705"/>
        <dbReference type="Rhea" id="RHEA-COMP:12143"/>
        <dbReference type="Rhea" id="RHEA-COMP:12144"/>
        <dbReference type="ChEBI" id="CHEBI:57856"/>
        <dbReference type="ChEBI" id="CHEBI:59789"/>
        <dbReference type="ChEBI" id="CHEBI:90596"/>
        <dbReference type="ChEBI" id="CHEBI:90598"/>
        <dbReference type="EC" id="2.1.1.77"/>
    </reaction>
</comment>
<evidence type="ECO:0000256" key="8">
    <source>
        <dbReference type="SAM" id="Phobius"/>
    </source>
</evidence>
<comment type="similarity">
    <text evidence="2 7">Belongs to the methyltransferase superfamily. L-isoaspartyl/D-aspartyl protein methyltransferase family.</text>
</comment>
<organism evidence="9 10">
    <name type="scientific">Caballeronia calidae</name>
    <dbReference type="NCBI Taxonomy" id="1777139"/>
    <lineage>
        <taxon>Bacteria</taxon>
        <taxon>Pseudomonadati</taxon>
        <taxon>Pseudomonadota</taxon>
        <taxon>Betaproteobacteria</taxon>
        <taxon>Burkholderiales</taxon>
        <taxon>Burkholderiaceae</taxon>
        <taxon>Caballeronia</taxon>
    </lineage>
</organism>
<evidence type="ECO:0000256" key="3">
    <source>
        <dbReference type="ARBA" id="ARBA00022490"/>
    </source>
</evidence>
<keyword evidence="8" id="KW-0812">Transmembrane</keyword>
<evidence type="ECO:0000256" key="7">
    <source>
        <dbReference type="HAMAP-Rule" id="MF_00090"/>
    </source>
</evidence>
<feature type="active site" evidence="7">
    <location>
        <position position="120"/>
    </location>
</feature>
<comment type="caution">
    <text evidence="9">The sequence shown here is derived from an EMBL/GenBank/DDBJ whole genome shotgun (WGS) entry which is preliminary data.</text>
</comment>